<organism evidence="1 2">
    <name type="scientific">Kitasatospora aureofaciens</name>
    <name type="common">Streptomyces aureofaciens</name>
    <dbReference type="NCBI Taxonomy" id="1894"/>
    <lineage>
        <taxon>Bacteria</taxon>
        <taxon>Bacillati</taxon>
        <taxon>Actinomycetota</taxon>
        <taxon>Actinomycetes</taxon>
        <taxon>Kitasatosporales</taxon>
        <taxon>Streptomycetaceae</taxon>
        <taxon>Kitasatospora</taxon>
    </lineage>
</organism>
<dbReference type="Proteomes" id="UP000610124">
    <property type="component" value="Unassembled WGS sequence"/>
</dbReference>
<dbReference type="EMBL" id="BMUB01000005">
    <property type="protein sequence ID" value="GGU75085.1"/>
    <property type="molecule type" value="Genomic_DNA"/>
</dbReference>
<reference evidence="1 2" key="1">
    <citation type="journal article" date="2014" name="Int. J. Syst. Evol. Microbiol.">
        <title>Complete genome sequence of Corynebacterium casei LMG S-19264T (=DSM 44701T), isolated from a smear-ripened cheese.</title>
        <authorList>
            <consortium name="US DOE Joint Genome Institute (JGI-PGF)"/>
            <person name="Walter F."/>
            <person name="Albersmeier A."/>
            <person name="Kalinowski J."/>
            <person name="Ruckert C."/>
        </authorList>
    </citation>
    <scope>NUCLEOTIDE SEQUENCE [LARGE SCALE GENOMIC DNA]</scope>
    <source>
        <strain evidence="1 2">JCM 4434</strain>
    </source>
</reference>
<dbReference type="AlphaFoldDB" id="A0A8H9HLL7"/>
<gene>
    <name evidence="1" type="ORF">GCM10010502_28740</name>
</gene>
<protein>
    <submittedName>
        <fullName evidence="1">Uncharacterized protein</fullName>
    </submittedName>
</protein>
<sequence>MKQTPDTWLSAPDSVSGVTPVGGGGALCRSGGVVRDVGITGLTILGITIAARSTLPSLLRSMPGRSANIA</sequence>
<evidence type="ECO:0000313" key="2">
    <source>
        <dbReference type="Proteomes" id="UP000610124"/>
    </source>
</evidence>
<name>A0A8H9HLL7_KITAU</name>
<proteinExistence type="predicted"/>
<accession>A0A8H9HLL7</accession>
<evidence type="ECO:0000313" key="1">
    <source>
        <dbReference type="EMBL" id="GGU75085.1"/>
    </source>
</evidence>
<comment type="caution">
    <text evidence="1">The sequence shown here is derived from an EMBL/GenBank/DDBJ whole genome shotgun (WGS) entry which is preliminary data.</text>
</comment>